<feature type="region of interest" description="Disordered" evidence="1">
    <location>
        <begin position="21"/>
        <end position="65"/>
    </location>
</feature>
<name>A0A9P0HTW7_NEZVI</name>
<dbReference type="EMBL" id="OV725083">
    <property type="protein sequence ID" value="CAH1408109.1"/>
    <property type="molecule type" value="Genomic_DNA"/>
</dbReference>
<feature type="compositionally biased region" description="Polar residues" evidence="1">
    <location>
        <begin position="41"/>
        <end position="57"/>
    </location>
</feature>
<dbReference type="Proteomes" id="UP001152798">
    <property type="component" value="Chromosome 7"/>
</dbReference>
<protein>
    <recommendedName>
        <fullName evidence="5">Neuropeptide</fullName>
    </recommendedName>
</protein>
<proteinExistence type="predicted"/>
<accession>A0A9P0HTW7</accession>
<keyword evidence="2" id="KW-0732">Signal</keyword>
<feature type="chain" id="PRO_5040370317" description="Neuropeptide" evidence="2">
    <location>
        <begin position="18"/>
        <end position="65"/>
    </location>
</feature>
<dbReference type="AlphaFoldDB" id="A0A9P0HTW7"/>
<evidence type="ECO:0000256" key="2">
    <source>
        <dbReference type="SAM" id="SignalP"/>
    </source>
</evidence>
<organism evidence="3 4">
    <name type="scientific">Nezara viridula</name>
    <name type="common">Southern green stink bug</name>
    <name type="synonym">Cimex viridulus</name>
    <dbReference type="NCBI Taxonomy" id="85310"/>
    <lineage>
        <taxon>Eukaryota</taxon>
        <taxon>Metazoa</taxon>
        <taxon>Ecdysozoa</taxon>
        <taxon>Arthropoda</taxon>
        <taxon>Hexapoda</taxon>
        <taxon>Insecta</taxon>
        <taxon>Pterygota</taxon>
        <taxon>Neoptera</taxon>
        <taxon>Paraneoptera</taxon>
        <taxon>Hemiptera</taxon>
        <taxon>Heteroptera</taxon>
        <taxon>Panheteroptera</taxon>
        <taxon>Pentatomomorpha</taxon>
        <taxon>Pentatomoidea</taxon>
        <taxon>Pentatomidae</taxon>
        <taxon>Pentatominae</taxon>
        <taxon>Nezara</taxon>
    </lineage>
</organism>
<sequence length="65" mass="7163">MKEIMVVSIFVVLLVTASRDEENGSTRGFKIRSRSKRSADSKYQTIPPTIRPSTGSPTAPRGLKL</sequence>
<feature type="signal peptide" evidence="2">
    <location>
        <begin position="1"/>
        <end position="17"/>
    </location>
</feature>
<evidence type="ECO:0000256" key="1">
    <source>
        <dbReference type="SAM" id="MobiDB-lite"/>
    </source>
</evidence>
<keyword evidence="4" id="KW-1185">Reference proteome</keyword>
<evidence type="ECO:0000313" key="4">
    <source>
        <dbReference type="Proteomes" id="UP001152798"/>
    </source>
</evidence>
<gene>
    <name evidence="3" type="ORF">NEZAVI_LOCUS15699</name>
</gene>
<reference evidence="3" key="1">
    <citation type="submission" date="2022-01" db="EMBL/GenBank/DDBJ databases">
        <authorList>
            <person name="King R."/>
        </authorList>
    </citation>
    <scope>NUCLEOTIDE SEQUENCE</scope>
</reference>
<evidence type="ECO:0008006" key="5">
    <source>
        <dbReference type="Google" id="ProtNLM"/>
    </source>
</evidence>
<evidence type="ECO:0000313" key="3">
    <source>
        <dbReference type="EMBL" id="CAH1408109.1"/>
    </source>
</evidence>